<organism evidence="1 2">
    <name type="scientific">Allomyces macrogynus (strain ATCC 38327)</name>
    <name type="common">Allomyces javanicus var. macrogynus</name>
    <dbReference type="NCBI Taxonomy" id="578462"/>
    <lineage>
        <taxon>Eukaryota</taxon>
        <taxon>Fungi</taxon>
        <taxon>Fungi incertae sedis</taxon>
        <taxon>Blastocladiomycota</taxon>
        <taxon>Blastocladiomycetes</taxon>
        <taxon>Blastocladiales</taxon>
        <taxon>Blastocladiaceae</taxon>
        <taxon>Allomyces</taxon>
    </lineage>
</organism>
<gene>
    <name evidence="1" type="ORF">AMAG_20281</name>
</gene>
<dbReference type="Proteomes" id="UP000054350">
    <property type="component" value="Unassembled WGS sequence"/>
</dbReference>
<keyword evidence="2" id="KW-1185">Reference proteome</keyword>
<reference evidence="2" key="2">
    <citation type="submission" date="2009-11" db="EMBL/GenBank/DDBJ databases">
        <title>The Genome Sequence of Allomyces macrogynus strain ATCC 38327.</title>
        <authorList>
            <consortium name="The Broad Institute Genome Sequencing Platform"/>
            <person name="Russ C."/>
            <person name="Cuomo C."/>
            <person name="Shea T."/>
            <person name="Young S.K."/>
            <person name="Zeng Q."/>
            <person name="Koehrsen M."/>
            <person name="Haas B."/>
            <person name="Borodovsky M."/>
            <person name="Guigo R."/>
            <person name="Alvarado L."/>
            <person name="Berlin A."/>
            <person name="Borenstein D."/>
            <person name="Chen Z."/>
            <person name="Engels R."/>
            <person name="Freedman E."/>
            <person name="Gellesch M."/>
            <person name="Goldberg J."/>
            <person name="Griggs A."/>
            <person name="Gujja S."/>
            <person name="Heiman D."/>
            <person name="Hepburn T."/>
            <person name="Howarth C."/>
            <person name="Jen D."/>
            <person name="Larson L."/>
            <person name="Lewis B."/>
            <person name="Mehta T."/>
            <person name="Park D."/>
            <person name="Pearson M."/>
            <person name="Roberts A."/>
            <person name="Saif S."/>
            <person name="Shenoy N."/>
            <person name="Sisk P."/>
            <person name="Stolte C."/>
            <person name="Sykes S."/>
            <person name="Walk T."/>
            <person name="White J."/>
            <person name="Yandava C."/>
            <person name="Burger G."/>
            <person name="Gray M.W."/>
            <person name="Holland P.W.H."/>
            <person name="King N."/>
            <person name="Lang F.B.F."/>
            <person name="Roger A.J."/>
            <person name="Ruiz-Trillo I."/>
            <person name="Lander E."/>
            <person name="Nusbaum C."/>
        </authorList>
    </citation>
    <scope>NUCLEOTIDE SEQUENCE [LARGE SCALE GENOMIC DNA]</scope>
    <source>
        <strain evidence="2">ATCC 38327</strain>
    </source>
</reference>
<accession>A0A0L0T8M0</accession>
<name>A0A0L0T8M0_ALLM3</name>
<dbReference type="EMBL" id="GG745369">
    <property type="protein sequence ID" value="KNE71041.1"/>
    <property type="molecule type" value="Genomic_DNA"/>
</dbReference>
<sequence length="296" mass="33154">MLAGIALHLSNLTAVKLPPLIFSANTVTATLTPFNSRLTWLHLRVLHSEWHQLAMTLNMPNLRHLEVHLTDRLKGFVPDRGRLWRYDPVSALPLWSQNLQVLHLHAPADIAPTFITHDLQRLAETLREVKLVTHEEAVMENDDDEQLPPSLIWPVLRILDVPVAAFRIMAADSIATRDAFPQLRSLHLKHRPTNQRVMTILPSLFDLLCVTNLSMKSVQMPFAELERLAACSPHLAHLSIVDCSFSGPTHAAPIVFPALVKLVTRNSKLDRLGAAMILPRLETLCVDGFSPLCVTP</sequence>
<reference evidence="1 2" key="1">
    <citation type="submission" date="2009-11" db="EMBL/GenBank/DDBJ databases">
        <title>Annotation of Allomyces macrogynus ATCC 38327.</title>
        <authorList>
            <consortium name="The Broad Institute Genome Sequencing Platform"/>
            <person name="Russ C."/>
            <person name="Cuomo C."/>
            <person name="Burger G."/>
            <person name="Gray M.W."/>
            <person name="Holland P.W.H."/>
            <person name="King N."/>
            <person name="Lang F.B.F."/>
            <person name="Roger A.J."/>
            <person name="Ruiz-Trillo I."/>
            <person name="Young S.K."/>
            <person name="Zeng Q."/>
            <person name="Gargeya S."/>
            <person name="Fitzgerald M."/>
            <person name="Haas B."/>
            <person name="Abouelleil A."/>
            <person name="Alvarado L."/>
            <person name="Arachchi H.M."/>
            <person name="Berlin A."/>
            <person name="Chapman S.B."/>
            <person name="Gearin G."/>
            <person name="Goldberg J."/>
            <person name="Griggs A."/>
            <person name="Gujja S."/>
            <person name="Hansen M."/>
            <person name="Heiman D."/>
            <person name="Howarth C."/>
            <person name="Larimer J."/>
            <person name="Lui A."/>
            <person name="MacDonald P.J.P."/>
            <person name="McCowen C."/>
            <person name="Montmayeur A."/>
            <person name="Murphy C."/>
            <person name="Neiman D."/>
            <person name="Pearson M."/>
            <person name="Priest M."/>
            <person name="Roberts A."/>
            <person name="Saif S."/>
            <person name="Shea T."/>
            <person name="Sisk P."/>
            <person name="Stolte C."/>
            <person name="Sykes S."/>
            <person name="Wortman J."/>
            <person name="Nusbaum C."/>
            <person name="Birren B."/>
        </authorList>
    </citation>
    <scope>NUCLEOTIDE SEQUENCE [LARGE SCALE GENOMIC DNA]</scope>
    <source>
        <strain evidence="1 2">ATCC 38327</strain>
    </source>
</reference>
<evidence type="ECO:0000313" key="1">
    <source>
        <dbReference type="EMBL" id="KNE71041.1"/>
    </source>
</evidence>
<dbReference type="InterPro" id="IPR032675">
    <property type="entry name" value="LRR_dom_sf"/>
</dbReference>
<evidence type="ECO:0000313" key="2">
    <source>
        <dbReference type="Proteomes" id="UP000054350"/>
    </source>
</evidence>
<dbReference type="AlphaFoldDB" id="A0A0L0T8M0"/>
<dbReference type="SUPFAM" id="SSF52047">
    <property type="entry name" value="RNI-like"/>
    <property type="match status" value="1"/>
</dbReference>
<dbReference type="VEuPathDB" id="FungiDB:AMAG_20281"/>
<dbReference type="Gene3D" id="3.80.10.10">
    <property type="entry name" value="Ribonuclease Inhibitor"/>
    <property type="match status" value="1"/>
</dbReference>
<protein>
    <recommendedName>
        <fullName evidence="3">F-box domain-containing protein</fullName>
    </recommendedName>
</protein>
<proteinExistence type="predicted"/>
<evidence type="ECO:0008006" key="3">
    <source>
        <dbReference type="Google" id="ProtNLM"/>
    </source>
</evidence>